<gene>
    <name evidence="1" type="ORF">SAMN05660657_01528</name>
</gene>
<name>A0A1I6YZV6_9ACTN</name>
<evidence type="ECO:0008006" key="3">
    <source>
        <dbReference type="Google" id="ProtNLM"/>
    </source>
</evidence>
<sequence>MPLLPTAVLEDPRYRVPAAPPAGAGLTWLRSQVPRFCDGPEHLRRRARVDRVPSSAVIPNLIADPTTALLEAFGLPAGCLDDVALVAAAYQPHAPQSPGADAALERLVDACGGRSEETAARLCLLVQAHTAMRALIGQRRTGAAGPPVPVTRRVAPDGTTVEVDLTDAPFGRGSHGRPGRALAEAWAEVLR</sequence>
<evidence type="ECO:0000313" key="1">
    <source>
        <dbReference type="EMBL" id="SFT55918.1"/>
    </source>
</evidence>
<dbReference type="Proteomes" id="UP000199546">
    <property type="component" value="Unassembled WGS sequence"/>
</dbReference>
<dbReference type="STRING" id="1296565.SAMN05660657_01528"/>
<accession>A0A1I6YZV6</accession>
<evidence type="ECO:0000313" key="2">
    <source>
        <dbReference type="Proteomes" id="UP000199546"/>
    </source>
</evidence>
<keyword evidence="2" id="KW-1185">Reference proteome</keyword>
<dbReference type="RefSeq" id="WP_093578830.1">
    <property type="nucleotide sequence ID" value="NZ_FPBA01000004.1"/>
</dbReference>
<organism evidence="1 2">
    <name type="scientific">Geodermatophilus amargosae</name>
    <dbReference type="NCBI Taxonomy" id="1296565"/>
    <lineage>
        <taxon>Bacteria</taxon>
        <taxon>Bacillati</taxon>
        <taxon>Actinomycetota</taxon>
        <taxon>Actinomycetes</taxon>
        <taxon>Geodermatophilales</taxon>
        <taxon>Geodermatophilaceae</taxon>
        <taxon>Geodermatophilus</taxon>
    </lineage>
</organism>
<dbReference type="AlphaFoldDB" id="A0A1I6YZV6"/>
<proteinExistence type="predicted"/>
<reference evidence="2" key="1">
    <citation type="submission" date="2016-10" db="EMBL/GenBank/DDBJ databases">
        <authorList>
            <person name="Varghese N."/>
            <person name="Submissions S."/>
        </authorList>
    </citation>
    <scope>NUCLEOTIDE SEQUENCE [LARGE SCALE GENOMIC DNA]</scope>
    <source>
        <strain evidence="2">DSM 46136</strain>
    </source>
</reference>
<dbReference type="EMBL" id="FPBA01000004">
    <property type="protein sequence ID" value="SFT55918.1"/>
    <property type="molecule type" value="Genomic_DNA"/>
</dbReference>
<protein>
    <recommendedName>
        <fullName evidence="3">Cytochrome P450</fullName>
    </recommendedName>
</protein>
<dbReference type="OrthoDB" id="9780430at2"/>